<sequence length="354" mass="40891">MKLCFFGFYRHDYSRNRILLRGLRAQGVEVIECHTTARGVMKYIDLIRKHYAVRDAYDVLFVAYPGYMPALLARMLTRKPIVYDAFFSIYDSVVNDRQTVRVGSVAGWYYWWIDRLACMAADVVLLDTNANIEYFVRTFKIPRSKFSRLLIGSDESAIFPEPTDRTGPFRVHFHGGYNPMQGAEYIVEAASRLRDEPVVFQMVGRGQMFREVEALARQLDLRNIEFTPKVAYEELRAYMNRADICLGIFADTLKADRVIPNKAYEAISVSKVLVTRDSTAMRELFVDRKHCVFVKAADPDDLAQKIRMLFRDQVMRDQIAHEGYALFQNHLTTACIGGDLKDIVQELLKKHHVV</sequence>
<protein>
    <recommendedName>
        <fullName evidence="4">Glycosyl transferase family 1 domain-containing protein</fullName>
    </recommendedName>
</protein>
<proteinExistence type="predicted"/>
<comment type="caution">
    <text evidence="2">The sequence shown here is derived from an EMBL/GenBank/DDBJ whole genome shotgun (WGS) entry which is preliminary data.</text>
</comment>
<dbReference type="PANTHER" id="PTHR46401:SF2">
    <property type="entry name" value="GLYCOSYLTRANSFERASE WBBK-RELATED"/>
    <property type="match status" value="1"/>
</dbReference>
<dbReference type="STRING" id="1802730.A2591_02470"/>
<evidence type="ECO:0000313" key="2">
    <source>
        <dbReference type="EMBL" id="OHA85674.1"/>
    </source>
</evidence>
<accession>A0A1G2SKX3</accession>
<organism evidence="2 3">
    <name type="scientific">Candidatus Yonathbacteria bacterium RIFOXYD1_FULL_52_36</name>
    <dbReference type="NCBI Taxonomy" id="1802730"/>
    <lineage>
        <taxon>Bacteria</taxon>
        <taxon>Candidatus Yonathiibacteriota</taxon>
    </lineage>
</organism>
<name>A0A1G2SKX3_9BACT</name>
<dbReference type="AlphaFoldDB" id="A0A1G2SKX3"/>
<dbReference type="Pfam" id="PF13692">
    <property type="entry name" value="Glyco_trans_1_4"/>
    <property type="match status" value="1"/>
</dbReference>
<dbReference type="Proteomes" id="UP000178168">
    <property type="component" value="Unassembled WGS sequence"/>
</dbReference>
<dbReference type="PANTHER" id="PTHR46401">
    <property type="entry name" value="GLYCOSYLTRANSFERASE WBBK-RELATED"/>
    <property type="match status" value="1"/>
</dbReference>
<dbReference type="SUPFAM" id="SSF53756">
    <property type="entry name" value="UDP-Glycosyltransferase/glycogen phosphorylase"/>
    <property type="match status" value="1"/>
</dbReference>
<evidence type="ECO:0000256" key="1">
    <source>
        <dbReference type="ARBA" id="ARBA00022679"/>
    </source>
</evidence>
<dbReference type="EMBL" id="MHUZ01000020">
    <property type="protein sequence ID" value="OHA85674.1"/>
    <property type="molecule type" value="Genomic_DNA"/>
</dbReference>
<dbReference type="GO" id="GO:0016757">
    <property type="term" value="F:glycosyltransferase activity"/>
    <property type="evidence" value="ECO:0007669"/>
    <property type="project" value="TreeGrafter"/>
</dbReference>
<gene>
    <name evidence="2" type="ORF">A2591_02470</name>
</gene>
<evidence type="ECO:0000313" key="3">
    <source>
        <dbReference type="Proteomes" id="UP000178168"/>
    </source>
</evidence>
<keyword evidence="1" id="KW-0808">Transferase</keyword>
<reference evidence="2 3" key="1">
    <citation type="journal article" date="2016" name="Nat. Commun.">
        <title>Thousands of microbial genomes shed light on interconnected biogeochemical processes in an aquifer system.</title>
        <authorList>
            <person name="Anantharaman K."/>
            <person name="Brown C.T."/>
            <person name="Hug L.A."/>
            <person name="Sharon I."/>
            <person name="Castelle C.J."/>
            <person name="Probst A.J."/>
            <person name="Thomas B.C."/>
            <person name="Singh A."/>
            <person name="Wilkins M.J."/>
            <person name="Karaoz U."/>
            <person name="Brodie E.L."/>
            <person name="Williams K.H."/>
            <person name="Hubbard S.S."/>
            <person name="Banfield J.F."/>
        </authorList>
    </citation>
    <scope>NUCLEOTIDE SEQUENCE [LARGE SCALE GENOMIC DNA]</scope>
</reference>
<evidence type="ECO:0008006" key="4">
    <source>
        <dbReference type="Google" id="ProtNLM"/>
    </source>
</evidence>
<dbReference type="GO" id="GO:0009103">
    <property type="term" value="P:lipopolysaccharide biosynthetic process"/>
    <property type="evidence" value="ECO:0007669"/>
    <property type="project" value="TreeGrafter"/>
</dbReference>
<dbReference type="Gene3D" id="3.40.50.2000">
    <property type="entry name" value="Glycogen Phosphorylase B"/>
    <property type="match status" value="2"/>
</dbReference>